<accession>A0A0F9GJS2</accession>
<feature type="non-terminal residue" evidence="1">
    <location>
        <position position="175"/>
    </location>
</feature>
<dbReference type="AlphaFoldDB" id="A0A0F9GJS2"/>
<comment type="caution">
    <text evidence="1">The sequence shown here is derived from an EMBL/GenBank/DDBJ whole genome shotgun (WGS) entry which is preliminary data.</text>
</comment>
<dbReference type="EMBL" id="LAZR01017764">
    <property type="protein sequence ID" value="KKL99058.1"/>
    <property type="molecule type" value="Genomic_DNA"/>
</dbReference>
<gene>
    <name evidence="1" type="ORF">LCGC14_1818270</name>
</gene>
<organism evidence="1">
    <name type="scientific">marine sediment metagenome</name>
    <dbReference type="NCBI Taxonomy" id="412755"/>
    <lineage>
        <taxon>unclassified sequences</taxon>
        <taxon>metagenomes</taxon>
        <taxon>ecological metagenomes</taxon>
    </lineage>
</organism>
<evidence type="ECO:0000313" key="1">
    <source>
        <dbReference type="EMBL" id="KKL99058.1"/>
    </source>
</evidence>
<reference evidence="1" key="1">
    <citation type="journal article" date="2015" name="Nature">
        <title>Complex archaea that bridge the gap between prokaryotes and eukaryotes.</title>
        <authorList>
            <person name="Spang A."/>
            <person name="Saw J.H."/>
            <person name="Jorgensen S.L."/>
            <person name="Zaremba-Niedzwiedzka K."/>
            <person name="Martijn J."/>
            <person name="Lind A.E."/>
            <person name="van Eijk R."/>
            <person name="Schleper C."/>
            <person name="Guy L."/>
            <person name="Ettema T.J."/>
        </authorList>
    </citation>
    <scope>NUCLEOTIDE SEQUENCE</scope>
</reference>
<sequence length="175" mass="20229">MSFEWVTRKDERVEAVIQHPTLSRQLRIMAENIRDQPTGVHAHVTVGYGDPQDGAFDLIEDDTFNLGRMRERNFLADAVIVGILNKHNHETEEDARLSTDRDALKVWKPTARGWLRDFCGDAWTQHVGHFRSQWRTGTEESRPPRWLMPPWALLDASMILFGREGGGKSTVMYIW</sequence>
<protein>
    <submittedName>
        <fullName evidence="1">Uncharacterized protein</fullName>
    </submittedName>
</protein>
<proteinExistence type="predicted"/>
<name>A0A0F9GJS2_9ZZZZ</name>